<evidence type="ECO:0000313" key="3">
    <source>
        <dbReference type="Proteomes" id="UP001501323"/>
    </source>
</evidence>
<organism evidence="2 3">
    <name type="scientific">Luteimonas vadosa</name>
    <dbReference type="NCBI Taxonomy" id="1165507"/>
    <lineage>
        <taxon>Bacteria</taxon>
        <taxon>Pseudomonadati</taxon>
        <taxon>Pseudomonadota</taxon>
        <taxon>Gammaproteobacteria</taxon>
        <taxon>Lysobacterales</taxon>
        <taxon>Lysobacteraceae</taxon>
        <taxon>Luteimonas</taxon>
    </lineage>
</organism>
<dbReference type="Proteomes" id="UP001501323">
    <property type="component" value="Unassembled WGS sequence"/>
</dbReference>
<gene>
    <name evidence="2" type="ORF">GCM10023332_01110</name>
</gene>
<protein>
    <submittedName>
        <fullName evidence="2">Uncharacterized protein</fullName>
    </submittedName>
</protein>
<name>A0ABP9DQ29_9GAMM</name>
<proteinExistence type="predicted"/>
<sequence length="60" mass="6847">MRGPKRAVLRVLLRTRNLGPHRERKQRGAQADPERPLRPHPGEGERVCVLLKSPTEMEVA</sequence>
<evidence type="ECO:0000256" key="1">
    <source>
        <dbReference type="SAM" id="MobiDB-lite"/>
    </source>
</evidence>
<reference evidence="3" key="1">
    <citation type="journal article" date="2019" name="Int. J. Syst. Evol. Microbiol.">
        <title>The Global Catalogue of Microorganisms (GCM) 10K type strain sequencing project: providing services to taxonomists for standard genome sequencing and annotation.</title>
        <authorList>
            <consortium name="The Broad Institute Genomics Platform"/>
            <consortium name="The Broad Institute Genome Sequencing Center for Infectious Disease"/>
            <person name="Wu L."/>
            <person name="Ma J."/>
        </authorList>
    </citation>
    <scope>NUCLEOTIDE SEQUENCE [LARGE SCALE GENOMIC DNA]</scope>
    <source>
        <strain evidence="3">JCM 18392</strain>
    </source>
</reference>
<dbReference type="EMBL" id="BAABJY010000001">
    <property type="protein sequence ID" value="GAA4853832.1"/>
    <property type="molecule type" value="Genomic_DNA"/>
</dbReference>
<accession>A0ABP9DQ29</accession>
<feature type="region of interest" description="Disordered" evidence="1">
    <location>
        <begin position="15"/>
        <end position="45"/>
    </location>
</feature>
<evidence type="ECO:0000313" key="2">
    <source>
        <dbReference type="EMBL" id="GAA4853832.1"/>
    </source>
</evidence>
<keyword evidence="3" id="KW-1185">Reference proteome</keyword>
<comment type="caution">
    <text evidence="2">The sequence shown here is derived from an EMBL/GenBank/DDBJ whole genome shotgun (WGS) entry which is preliminary data.</text>
</comment>
<feature type="compositionally biased region" description="Basic and acidic residues" evidence="1">
    <location>
        <begin position="32"/>
        <end position="45"/>
    </location>
</feature>